<keyword evidence="12" id="KW-0472">Membrane</keyword>
<comment type="pathway">
    <text evidence="3">Protein modification; protein glycosylation.</text>
</comment>
<dbReference type="OrthoDB" id="8118055at2759"/>
<evidence type="ECO:0000256" key="6">
    <source>
        <dbReference type="ARBA" id="ARBA00022723"/>
    </source>
</evidence>
<feature type="active site" description="Proton donor" evidence="18">
    <location>
        <position position="382"/>
    </location>
</feature>
<evidence type="ECO:0000256" key="2">
    <source>
        <dbReference type="ARBA" id="ARBA00004323"/>
    </source>
</evidence>
<keyword evidence="14" id="KW-0325">Glycoprotein</keyword>
<organism evidence="23 24">
    <name type="scientific">Drosophila lebanonensis</name>
    <name type="common">Fruit fly</name>
    <name type="synonym">Scaptodrosophila lebanonensis</name>
    <dbReference type="NCBI Taxonomy" id="7225"/>
    <lineage>
        <taxon>Eukaryota</taxon>
        <taxon>Metazoa</taxon>
        <taxon>Ecdysozoa</taxon>
        <taxon>Arthropoda</taxon>
        <taxon>Hexapoda</taxon>
        <taxon>Insecta</taxon>
        <taxon>Pterygota</taxon>
        <taxon>Neoptera</taxon>
        <taxon>Endopterygota</taxon>
        <taxon>Diptera</taxon>
        <taxon>Brachycera</taxon>
        <taxon>Muscomorpha</taxon>
        <taxon>Ephydroidea</taxon>
        <taxon>Drosophilidae</taxon>
        <taxon>Scaptodrosophila</taxon>
    </lineage>
</organism>
<evidence type="ECO:0000313" key="24">
    <source>
        <dbReference type="RefSeq" id="XP_030377611.1"/>
    </source>
</evidence>
<evidence type="ECO:0000256" key="8">
    <source>
        <dbReference type="ARBA" id="ARBA00022837"/>
    </source>
</evidence>
<dbReference type="Pfam" id="PF01532">
    <property type="entry name" value="Glyco_hydro_47"/>
    <property type="match status" value="1"/>
</dbReference>
<evidence type="ECO:0000256" key="5">
    <source>
        <dbReference type="ARBA" id="ARBA00022692"/>
    </source>
</evidence>
<keyword evidence="23" id="KW-1185">Reference proteome</keyword>
<evidence type="ECO:0000256" key="11">
    <source>
        <dbReference type="ARBA" id="ARBA00023034"/>
    </source>
</evidence>
<keyword evidence="5" id="KW-0812">Transmembrane</keyword>
<dbReference type="PRINTS" id="PR00747">
    <property type="entry name" value="GLYHDRLASE47"/>
</dbReference>
<dbReference type="GO" id="GO:0005783">
    <property type="term" value="C:endoplasmic reticulum"/>
    <property type="evidence" value="ECO:0007669"/>
    <property type="project" value="TreeGrafter"/>
</dbReference>
<dbReference type="GO" id="GO:0000139">
    <property type="term" value="C:Golgi membrane"/>
    <property type="evidence" value="ECO:0007669"/>
    <property type="project" value="UniProtKB-SubCell"/>
</dbReference>
<evidence type="ECO:0000256" key="10">
    <source>
        <dbReference type="ARBA" id="ARBA00022989"/>
    </source>
</evidence>
<dbReference type="InterPro" id="IPR012341">
    <property type="entry name" value="6hp_glycosidase-like_sf"/>
</dbReference>
<evidence type="ECO:0000256" key="17">
    <source>
        <dbReference type="ARBA" id="ARBA00048605"/>
    </source>
</evidence>
<reference evidence="24" key="1">
    <citation type="submission" date="2025-08" db="UniProtKB">
        <authorList>
            <consortium name="RefSeq"/>
        </authorList>
    </citation>
    <scope>IDENTIFICATION</scope>
    <source>
        <strain evidence="24">11010-0011.00</strain>
        <tissue evidence="24">Whole body</tissue>
    </source>
</reference>
<evidence type="ECO:0000256" key="3">
    <source>
        <dbReference type="ARBA" id="ARBA00004922"/>
    </source>
</evidence>
<sequence>MSLTMAGKCITLFILCIIIGNCIAARGRSKSRMKSAAPLVLPMGATVDPKMKDKALKVIEMMKHAWNGYKKYAWGWNEVKPVSQKENPGSVFGSHPLGLTIVDSMDTLYLMGLKEEYEAARMWVEQKFSLEINGVFSVFETNIRYLGGFLTLFAFTGDPLYKNKAQMVAEKLLPAFRTATGIPYALVNFKTGAAENYNWAAGKASILAEFGTLHLEFAYLSDITGDPKYLKLVQAIRNRLKKMKKPKGLYFNYVDPNSGQWGTPAVSLGGLGDSFYEYLLKSWIQSNKADFQARQMYDEAMEAVMAQLLVVSDGGLTYLAEMKSNERIHKMDHLACFAGGMIALGAHTQADGNSKKYMNTAIGITNTCRESYIRTATKLGPETFRFKKGTEAIGIENREKEFLLRPETVESYFILWRLTHDRKYRDWGWEVVEALEKHCRTAAGYSGLRNVYDVKSEKDDVQQSFFLSETLKYLYLLFTEDSTLPFSQWVFSTEAHPLPIKIANKYYRATKMFSK</sequence>
<evidence type="ECO:0000256" key="13">
    <source>
        <dbReference type="ARBA" id="ARBA00023157"/>
    </source>
</evidence>
<keyword evidence="13 20" id="KW-1015">Disulfide bond</keyword>
<comment type="subcellular location">
    <subcellularLocation>
        <location evidence="2">Golgi apparatus membrane</location>
        <topology evidence="2">Single-pass type II membrane protein</topology>
    </subcellularLocation>
</comment>
<dbReference type="GO" id="GO:0004571">
    <property type="term" value="F:mannosyl-oligosaccharide 1,2-alpha-mannosidase activity"/>
    <property type="evidence" value="ECO:0007669"/>
    <property type="project" value="UniProtKB-EC"/>
</dbReference>
<feature type="binding site" evidence="19">
    <location>
        <position position="493"/>
    </location>
    <ligand>
        <name>Ca(2+)</name>
        <dbReference type="ChEBI" id="CHEBI:29108"/>
    </ligand>
</feature>
<evidence type="ECO:0000256" key="18">
    <source>
        <dbReference type="PIRSR" id="PIRSR601382-1"/>
    </source>
</evidence>
<comment type="similarity">
    <text evidence="4 21">Belongs to the glycosyl hydrolase 47 family.</text>
</comment>
<keyword evidence="10" id="KW-1133">Transmembrane helix</keyword>
<dbReference type="InterPro" id="IPR036026">
    <property type="entry name" value="Seven-hairpin_glycosidases"/>
</dbReference>
<dbReference type="RefSeq" id="XP_030377611.1">
    <property type="nucleotide sequence ID" value="XM_030521751.1"/>
</dbReference>
<dbReference type="InterPro" id="IPR001382">
    <property type="entry name" value="Glyco_hydro_47"/>
</dbReference>
<evidence type="ECO:0000256" key="7">
    <source>
        <dbReference type="ARBA" id="ARBA00022801"/>
    </source>
</evidence>
<comment type="catalytic activity">
    <reaction evidence="16">
        <text>N(4)-(alpha-D-Man-(1-&gt;2)-alpha-D-Man-(1-&gt;2)-alpha-D-Man-(1-&gt;3)-[alpha-D-Man-(1-&gt;3)-[alpha-D-Man-(1-&gt;2)-alpha-D-Man-(1-&gt;6)]-alpha-D-Man-(1-&gt;6)]-beta-D-Man-(1-&gt;4)-beta-D-GlcNAc-(1-&gt;4)-beta-D-GlcNAc)-L-asparaginyl-[protein] (N-glucan mannose isomer 8A1,2,3B1,3) + 3 H2O = N(4)-(alpha-D-Man-(1-&gt;3)-[alpha-D-Man-(1-&gt;3)-[alpha-D-Man-(1-&gt;6)]-alpha-D-Man-(1-&gt;6)]-beta-D-Man-(1-&gt;4)-beta-D-GlcNAc-(1-&gt;4)-beta-D-GlcNAc)-L-asparaginyl-[protein] (N-glucan mannose isomer 5A1,2) + 3 beta-D-mannose</text>
        <dbReference type="Rhea" id="RHEA:56028"/>
        <dbReference type="Rhea" id="RHEA-COMP:14358"/>
        <dbReference type="Rhea" id="RHEA-COMP:14367"/>
        <dbReference type="ChEBI" id="CHEBI:15377"/>
        <dbReference type="ChEBI" id="CHEBI:28563"/>
        <dbReference type="ChEBI" id="CHEBI:59087"/>
        <dbReference type="ChEBI" id="CHEBI:60628"/>
        <dbReference type="EC" id="3.2.1.113"/>
    </reaction>
</comment>
<dbReference type="SUPFAM" id="SSF48225">
    <property type="entry name" value="Seven-hairpin glycosidases"/>
    <property type="match status" value="1"/>
</dbReference>
<keyword evidence="15 21" id="KW-0326">Glycosidase</keyword>
<evidence type="ECO:0000313" key="23">
    <source>
        <dbReference type="Proteomes" id="UP000504634"/>
    </source>
</evidence>
<name>A0A6J2TM19_DROLE</name>
<feature type="disulfide bond" evidence="20">
    <location>
        <begin position="336"/>
        <end position="368"/>
    </location>
</feature>
<dbReference type="Proteomes" id="UP000504634">
    <property type="component" value="Unplaced"/>
</dbReference>
<feature type="chain" id="PRO_5026953376" description="alpha-1,2-Mannosidase" evidence="22">
    <location>
        <begin position="25"/>
        <end position="515"/>
    </location>
</feature>
<feature type="active site" description="Proton donor" evidence="18">
    <location>
        <position position="140"/>
    </location>
</feature>
<dbReference type="AlphaFoldDB" id="A0A6J2TM19"/>
<protein>
    <recommendedName>
        <fullName evidence="21">alpha-1,2-Mannosidase</fullName>
        <ecNumber evidence="21">3.2.1.-</ecNumber>
    </recommendedName>
</protein>
<keyword evidence="9" id="KW-0735">Signal-anchor</keyword>
<evidence type="ECO:0000256" key="21">
    <source>
        <dbReference type="RuleBase" id="RU361193"/>
    </source>
</evidence>
<dbReference type="GO" id="GO:0005509">
    <property type="term" value="F:calcium ion binding"/>
    <property type="evidence" value="ECO:0007669"/>
    <property type="project" value="InterPro"/>
</dbReference>
<keyword evidence="22" id="KW-0732">Signal</keyword>
<feature type="active site" evidence="18">
    <location>
        <position position="273"/>
    </location>
</feature>
<comment type="cofactor">
    <cofactor evidence="1 19">
        <name>Ca(2+)</name>
        <dbReference type="ChEBI" id="CHEBI:29108"/>
    </cofactor>
</comment>
<evidence type="ECO:0000256" key="16">
    <source>
        <dbReference type="ARBA" id="ARBA00047669"/>
    </source>
</evidence>
<evidence type="ECO:0000256" key="12">
    <source>
        <dbReference type="ARBA" id="ARBA00023136"/>
    </source>
</evidence>
<dbReference type="PANTHER" id="PTHR11742">
    <property type="entry name" value="MANNOSYL-OLIGOSACCHARIDE ALPHA-1,2-MANNOSIDASE-RELATED"/>
    <property type="match status" value="1"/>
</dbReference>
<comment type="catalytic activity">
    <reaction evidence="17">
        <text>N(4)-(alpha-D-Man-(1-&gt;2)-alpha-D-Man-(1-&gt;2)-alpha-D-Man-(1-&gt;3)-[alpha-D-Man-(1-&gt;2)-alpha-D-Man-(1-&gt;3)-[alpha-D-Man-(1-&gt;2)-alpha-D-Man-(1-&gt;6)]-alpha-D-Man-(1-&gt;6)]-beta-D-Man-(1-&gt;4)-beta-D-GlcNAc-(1-&gt;4)-beta-D-GlcNAc)-L-asparaginyl-[protein] (N-glucan mannose isomer 9A1,2,3B1,2,3) + 4 H2O = N(4)-(alpha-D-Man-(1-&gt;3)-[alpha-D-Man-(1-&gt;3)-[alpha-D-Man-(1-&gt;6)]-alpha-D-Man-(1-&gt;6)]-beta-D-Man-(1-&gt;4)-beta-D-GlcNAc-(1-&gt;4)-beta-D-GlcNAc)-L-asparaginyl-[protein] (N-glucan mannose isomer 5A1,2) + 4 beta-D-mannose</text>
        <dbReference type="Rhea" id="RHEA:56008"/>
        <dbReference type="Rhea" id="RHEA-COMP:14356"/>
        <dbReference type="Rhea" id="RHEA-COMP:14367"/>
        <dbReference type="ChEBI" id="CHEBI:15377"/>
        <dbReference type="ChEBI" id="CHEBI:28563"/>
        <dbReference type="ChEBI" id="CHEBI:59087"/>
        <dbReference type="ChEBI" id="CHEBI:139493"/>
        <dbReference type="EC" id="3.2.1.113"/>
    </reaction>
</comment>
<accession>A0A6J2TM19</accession>
<feature type="active site" evidence="18">
    <location>
        <position position="407"/>
    </location>
</feature>
<evidence type="ECO:0000256" key="1">
    <source>
        <dbReference type="ARBA" id="ARBA00001913"/>
    </source>
</evidence>
<dbReference type="GO" id="GO:0005975">
    <property type="term" value="P:carbohydrate metabolic process"/>
    <property type="evidence" value="ECO:0007669"/>
    <property type="project" value="InterPro"/>
</dbReference>
<proteinExistence type="inferred from homology"/>
<dbReference type="EC" id="3.2.1.-" evidence="21"/>
<gene>
    <name evidence="24" type="primary">LOC115626391</name>
</gene>
<keyword evidence="6 19" id="KW-0479">Metal-binding</keyword>
<evidence type="ECO:0000256" key="19">
    <source>
        <dbReference type="PIRSR" id="PIRSR601382-2"/>
    </source>
</evidence>
<keyword evidence="11" id="KW-0333">Golgi apparatus</keyword>
<feature type="signal peptide" evidence="22">
    <location>
        <begin position="1"/>
        <end position="24"/>
    </location>
</feature>
<dbReference type="PANTHER" id="PTHR11742:SF6">
    <property type="entry name" value="MANNOSYL-OLIGOSACCHARIDE ALPHA-1,2-MANNOSIDASE IA-RELATED"/>
    <property type="match status" value="1"/>
</dbReference>
<dbReference type="GO" id="GO:0006491">
    <property type="term" value="P:N-glycan processing"/>
    <property type="evidence" value="ECO:0007669"/>
    <property type="project" value="UniProtKB-ARBA"/>
</dbReference>
<evidence type="ECO:0000256" key="4">
    <source>
        <dbReference type="ARBA" id="ARBA00007658"/>
    </source>
</evidence>
<keyword evidence="7 21" id="KW-0378">Hydrolase</keyword>
<evidence type="ECO:0000256" key="9">
    <source>
        <dbReference type="ARBA" id="ARBA00022968"/>
    </source>
</evidence>
<dbReference type="Gene3D" id="1.50.10.10">
    <property type="match status" value="1"/>
</dbReference>
<evidence type="ECO:0000256" key="15">
    <source>
        <dbReference type="ARBA" id="ARBA00023295"/>
    </source>
</evidence>
<evidence type="ECO:0000256" key="22">
    <source>
        <dbReference type="SAM" id="SignalP"/>
    </source>
</evidence>
<keyword evidence="8 19" id="KW-0106">Calcium</keyword>
<dbReference type="GeneID" id="115626391"/>
<dbReference type="FunFam" id="1.50.10.10:FF:000017">
    <property type="entry name" value="alpha-1,2-Mannosidase"/>
    <property type="match status" value="1"/>
</dbReference>
<dbReference type="InterPro" id="IPR050749">
    <property type="entry name" value="Glycosyl_Hydrolase_47"/>
</dbReference>
<evidence type="ECO:0000256" key="20">
    <source>
        <dbReference type="PIRSR" id="PIRSR601382-3"/>
    </source>
</evidence>
<evidence type="ECO:0000256" key="14">
    <source>
        <dbReference type="ARBA" id="ARBA00023180"/>
    </source>
</evidence>